<feature type="region of interest" description="Disordered" evidence="1">
    <location>
        <begin position="295"/>
        <end position="315"/>
    </location>
</feature>
<dbReference type="Proteomes" id="UP001283361">
    <property type="component" value="Unassembled WGS sequence"/>
</dbReference>
<sequence>MLVSFKRGVKNERGAIALKPKLAPPWNLSLVCNQQAMTRKNGLPAVDLNSPKVKPYRSSLISLADAAVPLLILSNVDVLGLEEVNPRMASETPRRRSCLLFYVYGFFLGLGSGVISTIAAFDKSEPASDPSKILIVMACFFSVVTFTAQSVVTCRGESRAGQRSATVAVGLILTALTTIAAVASSPGLSGVFFLAGSFSAVLYLFTVAAFSVAFYRDRKIKRVQDGDAAERLRNRLRTTGDTGNPPAGIRNSNCLCELSILNGSGGSTEAVGEVQGGRRLSLLGIPQHIAPPPYSEVAGPTGTSHPAPPPSYSESRCVPADHSDMPLPDYTRSPFPLLEPLRAYLQDHTASVDTTGNILSTNETANR</sequence>
<evidence type="ECO:0000313" key="3">
    <source>
        <dbReference type="EMBL" id="KAK3761071.1"/>
    </source>
</evidence>
<evidence type="ECO:0000256" key="2">
    <source>
        <dbReference type="SAM" id="Phobius"/>
    </source>
</evidence>
<keyword evidence="2" id="KW-1133">Transmembrane helix</keyword>
<organism evidence="3 4">
    <name type="scientific">Elysia crispata</name>
    <name type="common">lettuce slug</name>
    <dbReference type="NCBI Taxonomy" id="231223"/>
    <lineage>
        <taxon>Eukaryota</taxon>
        <taxon>Metazoa</taxon>
        <taxon>Spiralia</taxon>
        <taxon>Lophotrochozoa</taxon>
        <taxon>Mollusca</taxon>
        <taxon>Gastropoda</taxon>
        <taxon>Heterobranchia</taxon>
        <taxon>Euthyneura</taxon>
        <taxon>Panpulmonata</taxon>
        <taxon>Sacoglossa</taxon>
        <taxon>Placobranchoidea</taxon>
        <taxon>Plakobranchidae</taxon>
        <taxon>Elysia</taxon>
    </lineage>
</organism>
<feature type="transmembrane region" description="Helical" evidence="2">
    <location>
        <begin position="164"/>
        <end position="185"/>
    </location>
</feature>
<protein>
    <submittedName>
        <fullName evidence="3">Uncharacterized protein</fullName>
    </submittedName>
</protein>
<keyword evidence="2" id="KW-0812">Transmembrane</keyword>
<comment type="caution">
    <text evidence="3">The sequence shown here is derived from an EMBL/GenBank/DDBJ whole genome shotgun (WGS) entry which is preliminary data.</text>
</comment>
<feature type="transmembrane region" description="Helical" evidence="2">
    <location>
        <begin position="133"/>
        <end position="152"/>
    </location>
</feature>
<dbReference type="EMBL" id="JAWDGP010004927">
    <property type="protein sequence ID" value="KAK3761071.1"/>
    <property type="molecule type" value="Genomic_DNA"/>
</dbReference>
<gene>
    <name evidence="3" type="ORF">RRG08_022475</name>
</gene>
<keyword evidence="4" id="KW-1185">Reference proteome</keyword>
<reference evidence="3" key="1">
    <citation type="journal article" date="2023" name="G3 (Bethesda)">
        <title>A reference genome for the long-term kleptoplast-retaining sea slug Elysia crispata morphotype clarki.</title>
        <authorList>
            <person name="Eastman K.E."/>
            <person name="Pendleton A.L."/>
            <person name="Shaikh M.A."/>
            <person name="Suttiyut T."/>
            <person name="Ogas R."/>
            <person name="Tomko P."/>
            <person name="Gavelis G."/>
            <person name="Widhalm J.R."/>
            <person name="Wisecaver J.H."/>
        </authorList>
    </citation>
    <scope>NUCLEOTIDE SEQUENCE</scope>
    <source>
        <strain evidence="3">ECLA1</strain>
    </source>
</reference>
<name>A0AAE1D8C7_9GAST</name>
<dbReference type="AlphaFoldDB" id="A0AAE1D8C7"/>
<feature type="transmembrane region" description="Helical" evidence="2">
    <location>
        <begin position="191"/>
        <end position="215"/>
    </location>
</feature>
<evidence type="ECO:0000313" key="4">
    <source>
        <dbReference type="Proteomes" id="UP001283361"/>
    </source>
</evidence>
<feature type="transmembrane region" description="Helical" evidence="2">
    <location>
        <begin position="99"/>
        <end position="121"/>
    </location>
</feature>
<proteinExistence type="predicted"/>
<accession>A0AAE1D8C7</accession>
<keyword evidence="2" id="KW-0472">Membrane</keyword>
<evidence type="ECO:0000256" key="1">
    <source>
        <dbReference type="SAM" id="MobiDB-lite"/>
    </source>
</evidence>